<proteinExistence type="predicted"/>
<dbReference type="GO" id="GO:0022900">
    <property type="term" value="P:electron transport chain"/>
    <property type="evidence" value="ECO:0007669"/>
    <property type="project" value="InterPro"/>
</dbReference>
<organism evidence="9 10">
    <name type="scientific">Rubellimicrobium roseum</name>
    <dbReference type="NCBI Taxonomy" id="687525"/>
    <lineage>
        <taxon>Bacteria</taxon>
        <taxon>Pseudomonadati</taxon>
        <taxon>Pseudomonadota</taxon>
        <taxon>Alphaproteobacteria</taxon>
        <taxon>Rhodobacterales</taxon>
        <taxon>Roseobacteraceae</taxon>
        <taxon>Rubellimicrobium</taxon>
    </lineage>
</organism>
<keyword evidence="3 6" id="KW-0479">Metal-binding</keyword>
<dbReference type="SUPFAM" id="SSF47175">
    <property type="entry name" value="Cytochromes"/>
    <property type="match status" value="1"/>
</dbReference>
<feature type="binding site" description="covalent" evidence="7">
    <location>
        <position position="144"/>
    </location>
    <ligand>
        <name>heme c</name>
        <dbReference type="ChEBI" id="CHEBI:61717"/>
    </ligand>
</feature>
<evidence type="ECO:0000256" key="6">
    <source>
        <dbReference type="PIRSR" id="PIRSR000027-1"/>
    </source>
</evidence>
<keyword evidence="1" id="KW-0813">Transport</keyword>
<dbReference type="GO" id="GO:0009055">
    <property type="term" value="F:electron transfer activity"/>
    <property type="evidence" value="ECO:0007669"/>
    <property type="project" value="InterPro"/>
</dbReference>
<dbReference type="PRINTS" id="PR00608">
    <property type="entry name" value="CYTCHROMECII"/>
</dbReference>
<keyword evidence="2 7" id="KW-0349">Heme</keyword>
<keyword evidence="10" id="KW-1185">Reference proteome</keyword>
<feature type="signal peptide" evidence="8">
    <location>
        <begin position="1"/>
        <end position="21"/>
    </location>
</feature>
<evidence type="ECO:0000256" key="4">
    <source>
        <dbReference type="ARBA" id="ARBA00022982"/>
    </source>
</evidence>
<keyword evidence="5 6" id="KW-0408">Iron</keyword>
<dbReference type="AlphaFoldDB" id="A0A5C4NB94"/>
<feature type="chain" id="PRO_5023005506" evidence="8">
    <location>
        <begin position="22"/>
        <end position="156"/>
    </location>
</feature>
<evidence type="ECO:0000256" key="2">
    <source>
        <dbReference type="ARBA" id="ARBA00022617"/>
    </source>
</evidence>
<dbReference type="PIRSF" id="PIRSF000027">
    <property type="entry name" value="Cytc_c_prime"/>
    <property type="match status" value="1"/>
</dbReference>
<protein>
    <submittedName>
        <fullName evidence="9">Cytochrome c</fullName>
    </submittedName>
</protein>
<dbReference type="OrthoDB" id="7596534at2"/>
<reference evidence="9 10" key="1">
    <citation type="submission" date="2019-06" db="EMBL/GenBank/DDBJ databases">
        <authorList>
            <person name="Jiang L."/>
        </authorList>
    </citation>
    <scope>NUCLEOTIDE SEQUENCE [LARGE SCALE GENOMIC DNA]</scope>
    <source>
        <strain evidence="9 10">YIM 48858</strain>
    </source>
</reference>
<evidence type="ECO:0000313" key="10">
    <source>
        <dbReference type="Proteomes" id="UP000305709"/>
    </source>
</evidence>
<feature type="binding site" description="axial binding residue" evidence="6">
    <location>
        <position position="148"/>
    </location>
    <ligand>
        <name>heme c</name>
        <dbReference type="ChEBI" id="CHEBI:61717"/>
    </ligand>
    <ligandPart>
        <name>Fe</name>
        <dbReference type="ChEBI" id="CHEBI:18248"/>
    </ligandPart>
</feature>
<sequence>MIRTLSLAAVAALGLASVTVAQEGPTPEQQAVNARQSHMTLYAHNLGKLGAMAQGNAEYNAETATAAAASLHHLVQLDQSGYWLEGTSSEQMEESRALPALWQNLEDAGAKHEALMTAVENLQSTAGTDLASLQAALGGVGQACGACHENYRVPQN</sequence>
<gene>
    <name evidence="9" type="ORF">FHG71_09550</name>
</gene>
<dbReference type="GO" id="GO:0020037">
    <property type="term" value="F:heme binding"/>
    <property type="evidence" value="ECO:0007669"/>
    <property type="project" value="InterPro"/>
</dbReference>
<comment type="caution">
    <text evidence="9">The sequence shown here is derived from an EMBL/GenBank/DDBJ whole genome shotgun (WGS) entry which is preliminary data.</text>
</comment>
<dbReference type="Pfam" id="PF01322">
    <property type="entry name" value="Cytochrom_C_2"/>
    <property type="match status" value="1"/>
</dbReference>
<evidence type="ECO:0000256" key="1">
    <source>
        <dbReference type="ARBA" id="ARBA00022448"/>
    </source>
</evidence>
<dbReference type="InterPro" id="IPR015984">
    <property type="entry name" value="Cyt_c_prime_subgr"/>
</dbReference>
<dbReference type="InterPro" id="IPR002321">
    <property type="entry name" value="Cyt_c_II"/>
</dbReference>
<feature type="binding site" description="covalent" evidence="7">
    <location>
        <position position="147"/>
    </location>
    <ligand>
        <name>heme c</name>
        <dbReference type="ChEBI" id="CHEBI:61717"/>
    </ligand>
</feature>
<keyword evidence="4" id="KW-0249">Electron transport</keyword>
<keyword evidence="8" id="KW-0732">Signal</keyword>
<comment type="PTM">
    <text evidence="7">Binds 1 heme group per subunit.</text>
</comment>
<dbReference type="InterPro" id="IPR012127">
    <property type="entry name" value="Cyt_c_prime"/>
</dbReference>
<dbReference type="PROSITE" id="PS51009">
    <property type="entry name" value="CYTCII"/>
    <property type="match status" value="1"/>
</dbReference>
<dbReference type="Gene3D" id="1.20.120.10">
    <property type="entry name" value="Cytochrome c/b562"/>
    <property type="match status" value="1"/>
</dbReference>
<evidence type="ECO:0000256" key="7">
    <source>
        <dbReference type="PIRSR" id="PIRSR000027-2"/>
    </source>
</evidence>
<evidence type="ECO:0000313" key="9">
    <source>
        <dbReference type="EMBL" id="TNC71973.1"/>
    </source>
</evidence>
<dbReference type="GO" id="GO:0005506">
    <property type="term" value="F:iron ion binding"/>
    <property type="evidence" value="ECO:0007669"/>
    <property type="project" value="InterPro"/>
</dbReference>
<dbReference type="Proteomes" id="UP000305709">
    <property type="component" value="Unassembled WGS sequence"/>
</dbReference>
<dbReference type="RefSeq" id="WP_139081403.1">
    <property type="nucleotide sequence ID" value="NZ_VDFV01000010.1"/>
</dbReference>
<evidence type="ECO:0000256" key="5">
    <source>
        <dbReference type="ARBA" id="ARBA00023004"/>
    </source>
</evidence>
<name>A0A5C4NB94_9RHOB</name>
<dbReference type="EMBL" id="VDFV01000010">
    <property type="protein sequence ID" value="TNC71973.1"/>
    <property type="molecule type" value="Genomic_DNA"/>
</dbReference>
<evidence type="ECO:0000256" key="8">
    <source>
        <dbReference type="SAM" id="SignalP"/>
    </source>
</evidence>
<dbReference type="GO" id="GO:0042597">
    <property type="term" value="C:periplasmic space"/>
    <property type="evidence" value="ECO:0007669"/>
    <property type="project" value="InterPro"/>
</dbReference>
<evidence type="ECO:0000256" key="3">
    <source>
        <dbReference type="ARBA" id="ARBA00022723"/>
    </source>
</evidence>
<dbReference type="InterPro" id="IPR010980">
    <property type="entry name" value="Cyt_c/b562"/>
</dbReference>
<accession>A0A5C4NB94</accession>